<evidence type="ECO:0000256" key="4">
    <source>
        <dbReference type="ARBA" id="ARBA00012557"/>
    </source>
</evidence>
<comment type="subcellular location">
    <subcellularLocation>
        <location evidence="1">Membrane</location>
        <topology evidence="1">Single-pass type II membrane protein</topology>
    </subcellularLocation>
</comment>
<dbReference type="InterPro" id="IPR003378">
    <property type="entry name" value="Fringe-like_glycosylTrfase"/>
</dbReference>
<dbReference type="FunFam" id="3.90.550.50:FF:000033">
    <property type="entry name" value="GD23186"/>
    <property type="match status" value="1"/>
</dbReference>
<evidence type="ECO:0000256" key="11">
    <source>
        <dbReference type="ARBA" id="ARBA00023136"/>
    </source>
</evidence>
<keyword evidence="8" id="KW-0547">Nucleotide-binding</keyword>
<reference evidence="13 14" key="1">
    <citation type="journal article" date="2011" name="Science">
        <title>The ecoresponsive genome of Daphnia pulex.</title>
        <authorList>
            <person name="Colbourne J.K."/>
            <person name="Pfrender M.E."/>
            <person name="Gilbert D."/>
            <person name="Thomas W.K."/>
            <person name="Tucker A."/>
            <person name="Oakley T.H."/>
            <person name="Tokishita S."/>
            <person name="Aerts A."/>
            <person name="Arnold G.J."/>
            <person name="Basu M.K."/>
            <person name="Bauer D.J."/>
            <person name="Caceres C.E."/>
            <person name="Carmel L."/>
            <person name="Casola C."/>
            <person name="Choi J.H."/>
            <person name="Detter J.C."/>
            <person name="Dong Q."/>
            <person name="Dusheyko S."/>
            <person name="Eads B.D."/>
            <person name="Frohlich T."/>
            <person name="Geiler-Samerotte K.A."/>
            <person name="Gerlach D."/>
            <person name="Hatcher P."/>
            <person name="Jogdeo S."/>
            <person name="Krijgsveld J."/>
            <person name="Kriventseva E.V."/>
            <person name="Kultz D."/>
            <person name="Laforsch C."/>
            <person name="Lindquist E."/>
            <person name="Lopez J."/>
            <person name="Manak J.R."/>
            <person name="Muller J."/>
            <person name="Pangilinan J."/>
            <person name="Patwardhan R.P."/>
            <person name="Pitluck S."/>
            <person name="Pritham E.J."/>
            <person name="Rechtsteiner A."/>
            <person name="Rho M."/>
            <person name="Rogozin I.B."/>
            <person name="Sakarya O."/>
            <person name="Salamov A."/>
            <person name="Schaack S."/>
            <person name="Shapiro H."/>
            <person name="Shiga Y."/>
            <person name="Skalitzky C."/>
            <person name="Smith Z."/>
            <person name="Souvorov A."/>
            <person name="Sung W."/>
            <person name="Tang Z."/>
            <person name="Tsuchiya D."/>
            <person name="Tu H."/>
            <person name="Vos H."/>
            <person name="Wang M."/>
            <person name="Wolf Y.I."/>
            <person name="Yamagata H."/>
            <person name="Yamada T."/>
            <person name="Ye Y."/>
            <person name="Shaw J.R."/>
            <person name="Andrews J."/>
            <person name="Crease T.J."/>
            <person name="Tang H."/>
            <person name="Lucas S.M."/>
            <person name="Robertson H.M."/>
            <person name="Bork P."/>
            <person name="Koonin E.V."/>
            <person name="Zdobnov E.M."/>
            <person name="Grigoriev I.V."/>
            <person name="Lynch M."/>
            <person name="Boore J.L."/>
        </authorList>
    </citation>
    <scope>NUCLEOTIDE SEQUENCE [LARGE SCALE GENOMIC DNA]</scope>
</reference>
<dbReference type="STRING" id="6669.E9GEJ7"/>
<dbReference type="InParanoid" id="E9GEJ7"/>
<protein>
    <recommendedName>
        <fullName evidence="4">N-acetylgalactosaminide beta-1,3-galactosyltransferase</fullName>
        <ecNumber evidence="4">2.4.1.122</ecNumber>
    </recommendedName>
</protein>
<proteinExistence type="inferred from homology"/>
<keyword evidence="6" id="KW-0808">Transferase</keyword>
<keyword evidence="10" id="KW-1133">Transmembrane helix</keyword>
<dbReference type="OrthoDB" id="414175at2759"/>
<name>E9GEJ7_DAPPU</name>
<dbReference type="EMBL" id="GL732540">
    <property type="protein sequence ID" value="EFX82276.1"/>
    <property type="molecule type" value="Genomic_DNA"/>
</dbReference>
<evidence type="ECO:0000256" key="9">
    <source>
        <dbReference type="ARBA" id="ARBA00022968"/>
    </source>
</evidence>
<dbReference type="GO" id="GO:0016263">
    <property type="term" value="F:glycoprotein-N-acetylgalactosamine 3-beta-galactosyltransferase activity"/>
    <property type="evidence" value="ECO:0000318"/>
    <property type="project" value="GO_Central"/>
</dbReference>
<feature type="non-terminal residue" evidence="13">
    <location>
        <position position="1"/>
    </location>
</feature>
<dbReference type="Gene3D" id="3.90.550.50">
    <property type="match status" value="1"/>
</dbReference>
<keyword evidence="9" id="KW-0735">Signal-anchor</keyword>
<keyword evidence="11" id="KW-0472">Membrane</keyword>
<evidence type="ECO:0000256" key="10">
    <source>
        <dbReference type="ARBA" id="ARBA00022989"/>
    </source>
</evidence>
<dbReference type="Proteomes" id="UP000000305">
    <property type="component" value="Unassembled WGS sequence"/>
</dbReference>
<dbReference type="EC" id="2.4.1.122" evidence="4"/>
<keyword evidence="7" id="KW-0812">Transmembrane</keyword>
<accession>E9GEJ7</accession>
<evidence type="ECO:0000313" key="13">
    <source>
        <dbReference type="EMBL" id="EFX82276.1"/>
    </source>
</evidence>
<dbReference type="OMA" id="RIFCWAL"/>
<keyword evidence="5" id="KW-0328">Glycosyltransferase</keyword>
<dbReference type="PhylomeDB" id="E9GEJ7"/>
<dbReference type="InterPro" id="IPR026050">
    <property type="entry name" value="C1GALT1/C1GALT1_chp1"/>
</dbReference>
<keyword evidence="14" id="KW-1185">Reference proteome</keyword>
<evidence type="ECO:0000259" key="12">
    <source>
        <dbReference type="Pfam" id="PF02434"/>
    </source>
</evidence>
<evidence type="ECO:0000256" key="3">
    <source>
        <dbReference type="ARBA" id="ARBA00006462"/>
    </source>
</evidence>
<dbReference type="KEGG" id="dpx:DAPPUDRAFT_25199"/>
<dbReference type="PANTHER" id="PTHR23033:SF14">
    <property type="entry name" value="GLYCOPROTEIN-N-ACETYLGALACTOSAMINE 3-BETA-GALACTOSYLTRANSFERASE 1-RELATED"/>
    <property type="match status" value="1"/>
</dbReference>
<evidence type="ECO:0000256" key="8">
    <source>
        <dbReference type="ARBA" id="ARBA00022741"/>
    </source>
</evidence>
<gene>
    <name evidence="13" type="ORF">DAPPUDRAFT_25199</name>
</gene>
<dbReference type="GO" id="GO:0000166">
    <property type="term" value="F:nucleotide binding"/>
    <property type="evidence" value="ECO:0007669"/>
    <property type="project" value="UniProtKB-KW"/>
</dbReference>
<organism evidence="13 14">
    <name type="scientific">Daphnia pulex</name>
    <name type="common">Water flea</name>
    <dbReference type="NCBI Taxonomy" id="6669"/>
    <lineage>
        <taxon>Eukaryota</taxon>
        <taxon>Metazoa</taxon>
        <taxon>Ecdysozoa</taxon>
        <taxon>Arthropoda</taxon>
        <taxon>Crustacea</taxon>
        <taxon>Branchiopoda</taxon>
        <taxon>Diplostraca</taxon>
        <taxon>Cladocera</taxon>
        <taxon>Anomopoda</taxon>
        <taxon>Daphniidae</taxon>
        <taxon>Daphnia</taxon>
    </lineage>
</organism>
<comment type="pathway">
    <text evidence="2">Protein modification; protein glycosylation.</text>
</comment>
<sequence>RRDRILCWVATSPKTYSRAQLVRETWGKRCDKLLFMSSKRDEKLPDAIVLPVINDTYENLWGKTQEAFRYIYQHHLDEADWFYKADDDTYAVMENMRHLLLNFNASAPIHLGFKYKNPQVTQGFHSGGPGYILTREAVRRFVEIGLGHNNVTKSANETRPAAAAAALGGKCLAKLNVTTGDSRDEKEMERFLPWSLEDMICGHLKFPGSWFLRDWSFYPLKKDMECCSPYAVSFHYVKDYQLKIYEYLIYGLR</sequence>
<comment type="similarity">
    <text evidence="3">Belongs to the glycosyltransferase 31 family. Beta3-Gal-T subfamily.</text>
</comment>
<dbReference type="PANTHER" id="PTHR23033">
    <property type="entry name" value="BETA1,3-GALACTOSYLTRANSFERASE"/>
    <property type="match status" value="1"/>
</dbReference>
<dbReference type="eggNOG" id="KOG2246">
    <property type="taxonomic scope" value="Eukaryota"/>
</dbReference>
<evidence type="ECO:0000313" key="14">
    <source>
        <dbReference type="Proteomes" id="UP000000305"/>
    </source>
</evidence>
<evidence type="ECO:0000256" key="6">
    <source>
        <dbReference type="ARBA" id="ARBA00022679"/>
    </source>
</evidence>
<dbReference type="GO" id="GO:0016020">
    <property type="term" value="C:membrane"/>
    <property type="evidence" value="ECO:0007669"/>
    <property type="project" value="UniProtKB-SubCell"/>
</dbReference>
<evidence type="ECO:0000256" key="5">
    <source>
        <dbReference type="ARBA" id="ARBA00022676"/>
    </source>
</evidence>
<evidence type="ECO:0000256" key="1">
    <source>
        <dbReference type="ARBA" id="ARBA00004606"/>
    </source>
</evidence>
<evidence type="ECO:0000256" key="2">
    <source>
        <dbReference type="ARBA" id="ARBA00004922"/>
    </source>
</evidence>
<feature type="domain" description="Fringe-like glycosyltransferase" evidence="12">
    <location>
        <begin position="9"/>
        <end position="142"/>
    </location>
</feature>
<dbReference type="HOGENOM" id="CLU_035857_1_1_1"/>
<evidence type="ECO:0000256" key="7">
    <source>
        <dbReference type="ARBA" id="ARBA00022692"/>
    </source>
</evidence>
<feature type="non-terminal residue" evidence="13">
    <location>
        <position position="253"/>
    </location>
</feature>
<dbReference type="Pfam" id="PF02434">
    <property type="entry name" value="Fringe"/>
    <property type="match status" value="1"/>
</dbReference>
<dbReference type="AlphaFoldDB" id="E9GEJ7"/>